<feature type="transmembrane region" description="Helical" evidence="4">
    <location>
        <begin position="69"/>
        <end position="91"/>
    </location>
</feature>
<evidence type="ECO:0000256" key="2">
    <source>
        <dbReference type="ARBA" id="ARBA00022490"/>
    </source>
</evidence>
<feature type="compositionally biased region" description="Basic and acidic residues" evidence="3">
    <location>
        <begin position="214"/>
        <end position="234"/>
    </location>
</feature>
<comment type="caution">
    <text evidence="7">The sequence shown here is derived from an EMBL/GenBank/DDBJ whole genome shotgun (WGS) entry which is preliminary data.</text>
</comment>
<keyword evidence="4" id="KW-0812">Transmembrane</keyword>
<dbReference type="PANTHER" id="PTHR12299">
    <property type="entry name" value="HYALURONIC ACID-BINDING PROTEIN 4"/>
    <property type="match status" value="1"/>
</dbReference>
<feature type="compositionally biased region" description="Basic and acidic residues" evidence="3">
    <location>
        <begin position="154"/>
        <end position="164"/>
    </location>
</feature>
<feature type="domain" description="STM1-like N-terminal" evidence="6">
    <location>
        <begin position="1"/>
        <end position="61"/>
    </location>
</feature>
<evidence type="ECO:0000259" key="5">
    <source>
        <dbReference type="Pfam" id="PF04774"/>
    </source>
</evidence>
<dbReference type="InterPro" id="IPR006861">
    <property type="entry name" value="HABP4_PAIRBP1-bd"/>
</dbReference>
<feature type="compositionally biased region" description="Gly residues" evidence="3">
    <location>
        <begin position="171"/>
        <end position="183"/>
    </location>
</feature>
<dbReference type="Pfam" id="PF09598">
    <property type="entry name" value="Stm1_N"/>
    <property type="match status" value="1"/>
</dbReference>
<feature type="compositionally biased region" description="Gly residues" evidence="3">
    <location>
        <begin position="138"/>
        <end position="149"/>
    </location>
</feature>
<protein>
    <recommendedName>
        <fullName evidence="9">Hyaluronan/mRNA-binding protein domain-containing protein</fullName>
    </recommendedName>
</protein>
<evidence type="ECO:0000256" key="4">
    <source>
        <dbReference type="SAM" id="Phobius"/>
    </source>
</evidence>
<evidence type="ECO:0000313" key="7">
    <source>
        <dbReference type="EMBL" id="RRT62243.1"/>
    </source>
</evidence>
<keyword evidence="4" id="KW-1133">Transmembrane helix</keyword>
<dbReference type="Pfam" id="PF04774">
    <property type="entry name" value="HABP4_PAI-RBP1"/>
    <property type="match status" value="1"/>
</dbReference>
<feature type="region of interest" description="Disordered" evidence="3">
    <location>
        <begin position="99"/>
        <end position="240"/>
    </location>
</feature>
<dbReference type="GO" id="GO:0005737">
    <property type="term" value="C:cytoplasm"/>
    <property type="evidence" value="ECO:0007669"/>
    <property type="project" value="UniProtKB-SubCell"/>
</dbReference>
<feature type="domain" description="Hyaluronan/mRNA-binding protein" evidence="5">
    <location>
        <begin position="216"/>
        <end position="250"/>
    </location>
</feature>
<gene>
    <name evidence="7" type="ORF">B296_00043550</name>
</gene>
<comment type="subcellular location">
    <subcellularLocation>
        <location evidence="1">Cytoplasm</location>
    </subcellularLocation>
</comment>
<evidence type="ECO:0008006" key="9">
    <source>
        <dbReference type="Google" id="ProtNLM"/>
    </source>
</evidence>
<evidence type="ECO:0000256" key="1">
    <source>
        <dbReference type="ARBA" id="ARBA00004496"/>
    </source>
</evidence>
<dbReference type="PANTHER" id="PTHR12299:SF17">
    <property type="entry name" value="AT19571P-RELATED"/>
    <property type="match status" value="1"/>
</dbReference>
<accession>A0A426ZE65</accession>
<dbReference type="AlphaFoldDB" id="A0A426ZE65"/>
<dbReference type="EMBL" id="AMZH03007066">
    <property type="protein sequence ID" value="RRT62243.1"/>
    <property type="molecule type" value="Genomic_DNA"/>
</dbReference>
<dbReference type="InterPro" id="IPR019084">
    <property type="entry name" value="STM1-like_N"/>
</dbReference>
<evidence type="ECO:0000256" key="3">
    <source>
        <dbReference type="SAM" id="MobiDB-lite"/>
    </source>
</evidence>
<feature type="compositionally biased region" description="Gly residues" evidence="3">
    <location>
        <begin position="106"/>
        <end position="122"/>
    </location>
</feature>
<dbReference type="InterPro" id="IPR039764">
    <property type="entry name" value="HABP4/SERBP1-like"/>
</dbReference>
<proteinExistence type="predicted"/>
<organism evidence="7 8">
    <name type="scientific">Ensete ventricosum</name>
    <name type="common">Abyssinian banana</name>
    <name type="synonym">Musa ensete</name>
    <dbReference type="NCBI Taxonomy" id="4639"/>
    <lineage>
        <taxon>Eukaryota</taxon>
        <taxon>Viridiplantae</taxon>
        <taxon>Streptophyta</taxon>
        <taxon>Embryophyta</taxon>
        <taxon>Tracheophyta</taxon>
        <taxon>Spermatophyta</taxon>
        <taxon>Magnoliopsida</taxon>
        <taxon>Liliopsida</taxon>
        <taxon>Zingiberales</taxon>
        <taxon>Musaceae</taxon>
        <taxon>Ensete</taxon>
    </lineage>
</organism>
<dbReference type="GO" id="GO:0003723">
    <property type="term" value="F:RNA binding"/>
    <property type="evidence" value="ECO:0007669"/>
    <property type="project" value="InterPro"/>
</dbReference>
<reference evidence="7 8" key="1">
    <citation type="journal article" date="2014" name="Agronomy (Basel)">
        <title>A Draft Genome Sequence for Ensete ventricosum, the Drought-Tolerant Tree Against Hunger.</title>
        <authorList>
            <person name="Harrison J."/>
            <person name="Moore K.A."/>
            <person name="Paszkiewicz K."/>
            <person name="Jones T."/>
            <person name="Grant M."/>
            <person name="Ambacheew D."/>
            <person name="Muzemil S."/>
            <person name="Studholme D.J."/>
        </authorList>
    </citation>
    <scope>NUCLEOTIDE SEQUENCE [LARGE SCALE GENOMIC DNA]</scope>
</reference>
<sequence>MATANPFDLLGDDDTDDPSQLIAAQERKMAVKKPAAPAAAASPATARLPTKPVPPAQAVADGYSFCDSIFYFFCSFLVFSVIWFGNIGNIVREARETRNNAAPARGGAGRGGPGRGRGGRSGGIAPNRDFGNDNGFSRGYGGGGGGGGGEDGDADRLLERERPPRQPFSGGRRGGYGGRGGSGTEESGVDSEWPPRRVYGRRSGNEESGVDSELPPRRPYERRSGTGRGYEMKRHGAGRGNWGTVADETHIQLRLLFSI</sequence>
<evidence type="ECO:0000313" key="8">
    <source>
        <dbReference type="Proteomes" id="UP000287651"/>
    </source>
</evidence>
<dbReference type="Proteomes" id="UP000287651">
    <property type="component" value="Unassembled WGS sequence"/>
</dbReference>
<dbReference type="GO" id="GO:0005634">
    <property type="term" value="C:nucleus"/>
    <property type="evidence" value="ECO:0007669"/>
    <property type="project" value="TreeGrafter"/>
</dbReference>
<evidence type="ECO:0000259" key="6">
    <source>
        <dbReference type="Pfam" id="PF09598"/>
    </source>
</evidence>
<name>A0A426ZE65_ENSVE</name>
<keyword evidence="4" id="KW-0472">Membrane</keyword>
<keyword evidence="2" id="KW-0963">Cytoplasm</keyword>